<accession>A0A481Z1Y1</accession>
<gene>
    <name evidence="2" type="ORF">LCMiAC01_04560</name>
</gene>
<sequence length="281" mass="32682">MSNNSEYNDIHTPVEFTRRGQRGGVKNGNIIAALLNKTINSNVDSEMAGLLRKRERNKKAGLIGGAKRRRRKKTSKKRSRKKTSKKRSRKKTSKKRSRKKKSKKRSRKKKSKKRSRKKKSRKQSRGKKKSKKTSRKKKSKKRSRKKKSKKRSRKAKKVVAPKKKSKKRSKKKSKKRSKKRSMKRVASPAFLAFGKLAARVRKKLKEFDISGVKIPSKVAKYVAALVKGETDKLVLYTKAIKVFDELSQSKIKEFIARAKKEIEEAKGKPRKKRKKRKKKEE</sequence>
<feature type="region of interest" description="Disordered" evidence="1">
    <location>
        <begin position="1"/>
        <end position="25"/>
    </location>
</feature>
<reference evidence="2" key="1">
    <citation type="journal article" date="2019" name="MBio">
        <title>Virus Genomes from Deep Sea Sediments Expand the Ocean Megavirome and Support Independent Origins of Viral Gigantism.</title>
        <authorList>
            <person name="Backstrom D."/>
            <person name="Yutin N."/>
            <person name="Jorgensen S.L."/>
            <person name="Dharamshi J."/>
            <person name="Homa F."/>
            <person name="Zaremba-Niedwiedzka K."/>
            <person name="Spang A."/>
            <person name="Wolf Y.I."/>
            <person name="Koonin E.V."/>
            <person name="Ettema T.J."/>
        </authorList>
    </citation>
    <scope>NUCLEOTIDE SEQUENCE</scope>
</reference>
<dbReference type="EMBL" id="MK500398">
    <property type="protein sequence ID" value="QBK88774.1"/>
    <property type="molecule type" value="Genomic_DNA"/>
</dbReference>
<feature type="region of interest" description="Disordered" evidence="1">
    <location>
        <begin position="262"/>
        <end position="281"/>
    </location>
</feature>
<name>A0A481Z1Y1_9VIRU</name>
<feature type="compositionally biased region" description="Basic residues" evidence="1">
    <location>
        <begin position="66"/>
        <end position="183"/>
    </location>
</feature>
<evidence type="ECO:0000256" key="1">
    <source>
        <dbReference type="SAM" id="MobiDB-lite"/>
    </source>
</evidence>
<feature type="region of interest" description="Disordered" evidence="1">
    <location>
        <begin position="49"/>
        <end position="186"/>
    </location>
</feature>
<proteinExistence type="predicted"/>
<evidence type="ECO:0000313" key="2">
    <source>
        <dbReference type="EMBL" id="QBK88774.1"/>
    </source>
</evidence>
<organism evidence="2">
    <name type="scientific">Mimivirus LCMiAC01</name>
    <dbReference type="NCBI Taxonomy" id="2506608"/>
    <lineage>
        <taxon>Viruses</taxon>
        <taxon>Varidnaviria</taxon>
        <taxon>Bamfordvirae</taxon>
        <taxon>Nucleocytoviricota</taxon>
        <taxon>Megaviricetes</taxon>
        <taxon>Imitervirales</taxon>
        <taxon>Mimiviridae</taxon>
        <taxon>Klosneuvirinae</taxon>
    </lineage>
</organism>
<protein>
    <submittedName>
        <fullName evidence="2">Uncharacterized protein</fullName>
    </submittedName>
</protein>
<feature type="compositionally biased region" description="Basic residues" evidence="1">
    <location>
        <begin position="268"/>
        <end position="281"/>
    </location>
</feature>